<dbReference type="AlphaFoldDB" id="A0AAP0JCK9"/>
<accession>A0AAP0JCK9</accession>
<dbReference type="EMBL" id="JBBNAG010000005">
    <property type="protein sequence ID" value="KAK9131594.1"/>
    <property type="molecule type" value="Genomic_DNA"/>
</dbReference>
<dbReference type="PANTHER" id="PTHR33130:SF33">
    <property type="entry name" value="PUTATIVE (DUF1639)-RELATED"/>
    <property type="match status" value="1"/>
</dbReference>
<proteinExistence type="predicted"/>
<evidence type="ECO:0000256" key="1">
    <source>
        <dbReference type="SAM" id="MobiDB-lite"/>
    </source>
</evidence>
<feature type="compositionally biased region" description="Gly residues" evidence="1">
    <location>
        <begin position="165"/>
        <end position="174"/>
    </location>
</feature>
<evidence type="ECO:0000313" key="3">
    <source>
        <dbReference type="Proteomes" id="UP001419268"/>
    </source>
</evidence>
<name>A0AAP0JCK9_9MAGN</name>
<dbReference type="Proteomes" id="UP001419268">
    <property type="component" value="Unassembled WGS sequence"/>
</dbReference>
<feature type="compositionally biased region" description="Low complexity" evidence="1">
    <location>
        <begin position="176"/>
        <end position="187"/>
    </location>
</feature>
<reference evidence="2 3" key="1">
    <citation type="submission" date="2024-01" db="EMBL/GenBank/DDBJ databases">
        <title>Genome assemblies of Stephania.</title>
        <authorList>
            <person name="Yang L."/>
        </authorList>
    </citation>
    <scope>NUCLEOTIDE SEQUENCE [LARGE SCALE GENOMIC DNA]</scope>
    <source>
        <strain evidence="2">JXDWG</strain>
        <tissue evidence="2">Leaf</tissue>
    </source>
</reference>
<keyword evidence="3" id="KW-1185">Reference proteome</keyword>
<comment type="caution">
    <text evidence="2">The sequence shown here is derived from an EMBL/GenBank/DDBJ whole genome shotgun (WGS) entry which is preliminary data.</text>
</comment>
<dbReference type="Pfam" id="PF07797">
    <property type="entry name" value="DUF1639"/>
    <property type="match status" value="1"/>
</dbReference>
<gene>
    <name evidence="2" type="ORF">Scep_011122</name>
</gene>
<dbReference type="PANTHER" id="PTHR33130">
    <property type="entry name" value="PUTATIVE (DUF1639)-RELATED"/>
    <property type="match status" value="1"/>
</dbReference>
<feature type="region of interest" description="Disordered" evidence="1">
    <location>
        <begin position="118"/>
        <end position="242"/>
    </location>
</feature>
<organism evidence="2 3">
    <name type="scientific">Stephania cephalantha</name>
    <dbReference type="NCBI Taxonomy" id="152367"/>
    <lineage>
        <taxon>Eukaryota</taxon>
        <taxon>Viridiplantae</taxon>
        <taxon>Streptophyta</taxon>
        <taxon>Embryophyta</taxon>
        <taxon>Tracheophyta</taxon>
        <taxon>Spermatophyta</taxon>
        <taxon>Magnoliopsida</taxon>
        <taxon>Ranunculales</taxon>
        <taxon>Menispermaceae</taxon>
        <taxon>Menispermoideae</taxon>
        <taxon>Cissampelideae</taxon>
        <taxon>Stephania</taxon>
    </lineage>
</organism>
<sequence>MIYMMRYQRVSPDCVHHEDVSNGMDEEGMSASDVRGRIVPRYSSSSSSFNRSTTPPPPPSPTLTPCSRQDEDPNNESPSPSVLLQWGQKKRSRGPRAVGDDSTFHATHRHILKMHRRVMGGGGSTMPMPPPPSSFLLLPNNRKSEERSSGGRNGSSSCGNTISASGGGGGGGGRVAAASTRSADKAAPTVKNKMGSPAAAQLGGERESSAAAGPASSSYSMEQQQQQQQEGSSHGGGGGGVDEKVVINLEGFEWPRLYVSLSRKEKEEDFYAMKGTKLPQRPTRKRAKNVDKTLQYCFPGMWLSDLTRGRYEVREKKCVKKQKRRGLKGMESVDTDSE</sequence>
<protein>
    <submittedName>
        <fullName evidence="2">Uncharacterized protein</fullName>
    </submittedName>
</protein>
<dbReference type="InterPro" id="IPR012438">
    <property type="entry name" value="DUF1639"/>
</dbReference>
<feature type="region of interest" description="Disordered" evidence="1">
    <location>
        <begin position="14"/>
        <end position="104"/>
    </location>
</feature>
<feature type="compositionally biased region" description="Low complexity" evidence="1">
    <location>
        <begin position="209"/>
        <end position="232"/>
    </location>
</feature>
<evidence type="ECO:0000313" key="2">
    <source>
        <dbReference type="EMBL" id="KAK9131594.1"/>
    </source>
</evidence>
<feature type="compositionally biased region" description="Low complexity" evidence="1">
    <location>
        <begin position="40"/>
        <end position="53"/>
    </location>
</feature>